<evidence type="ECO:0000256" key="1">
    <source>
        <dbReference type="SAM" id="Phobius"/>
    </source>
</evidence>
<dbReference type="EC" id="3.4.16.4" evidence="3"/>
<dbReference type="PANTHER" id="PTHR46825">
    <property type="entry name" value="D-ALANYL-D-ALANINE-CARBOXYPEPTIDASE/ENDOPEPTIDASE AMPH"/>
    <property type="match status" value="1"/>
</dbReference>
<dbReference type="EMBL" id="CP104013">
    <property type="protein sequence ID" value="UYP44283.1"/>
    <property type="molecule type" value="Genomic_DNA"/>
</dbReference>
<keyword evidence="1" id="KW-0812">Transmembrane</keyword>
<keyword evidence="1" id="KW-1133">Transmembrane helix</keyword>
<evidence type="ECO:0000313" key="4">
    <source>
        <dbReference type="Proteomes" id="UP001208689"/>
    </source>
</evidence>
<dbReference type="Pfam" id="PF00144">
    <property type="entry name" value="Beta-lactamase"/>
    <property type="match status" value="1"/>
</dbReference>
<protein>
    <submittedName>
        <fullName evidence="3">D-alanyl-D-alanine carboxypeptidase</fullName>
        <ecNumber evidence="3">3.4.16.4</ecNumber>
    </submittedName>
</protein>
<keyword evidence="3" id="KW-0378">Hydrolase</keyword>
<keyword evidence="3" id="KW-0645">Protease</keyword>
<dbReference type="PANTHER" id="PTHR46825:SF9">
    <property type="entry name" value="BETA-LACTAMASE-RELATED DOMAIN-CONTAINING PROTEIN"/>
    <property type="match status" value="1"/>
</dbReference>
<feature type="transmembrane region" description="Helical" evidence="1">
    <location>
        <begin position="661"/>
        <end position="682"/>
    </location>
</feature>
<keyword evidence="3" id="KW-0121">Carboxypeptidase</keyword>
<name>A0ABY6HLW1_9ARCH</name>
<dbReference type="GO" id="GO:0009002">
    <property type="term" value="F:serine-type D-Ala-D-Ala carboxypeptidase activity"/>
    <property type="evidence" value="ECO:0007669"/>
    <property type="project" value="UniProtKB-EC"/>
</dbReference>
<feature type="domain" description="Beta-lactamase-related" evidence="2">
    <location>
        <begin position="62"/>
        <end position="380"/>
    </location>
</feature>
<evidence type="ECO:0000259" key="2">
    <source>
        <dbReference type="Pfam" id="PF00144"/>
    </source>
</evidence>
<feature type="transmembrane region" description="Helical" evidence="1">
    <location>
        <begin position="515"/>
        <end position="536"/>
    </location>
</feature>
<sequence>MKQKYQYLTIVFITMFLFGITFNHSSEDKTISSEHSDYIPNSAAAHPPRDINNISQIEEFLDEFIPNQLEESNIAGVTISMVHNDSISLVKGYGYSDISKGKNVQANSTIFRVGSISKLFIWTAIMQLYEEGKVDLNTDINNYLTAFQIPDTFDEPITLTHLMTHTAGFEETLARIIDPADVFPVREQFLRENLPPRYFEPGTVPSYSNLGSELAALIVEEVAQTPFEEYVKKNIFQKLNMSRSTFLQPLPVNVSSSMSNGYYFENEQLQEGFFEYLSVAAAGGMSSTAEDMAHFLIAQLNNGTYGSSQILAPETLSLMHTPQFQPHPEFPTIRYGFYDLDLLGQTSFGHGGDTYFFHSQLSIFPEYNFGMFISYNSQNSTGQTIAFQANFMKEFMETTTTYSTNLTPVDNYQKRVTRFTGYYETTRVPYSTPDKLYYNYYADSAFKLTSNDEGQLEGFGLTFLEVEENVFQDTRGLGVKLLFVEDATGNIRYMYTNDAVVSASMKFQWFEYSSFQMFLVIIIPVIFGLSIIFWIGEGIWKHVKKKKHPVIEPQQTTRTNDISISNVFKEKPKSKWVINWPRIIVLAQVLLSVVFVVLVRIFHVLRLSYILPYDDFFDRILIIPYFIFLFIAATGINAILEWFGKNFQRPSDQPLKAWEKVHFSLVAATGLLWLWVLSYWNLLGFNSGGVM</sequence>
<keyword evidence="1" id="KW-0472">Membrane</keyword>
<dbReference type="SUPFAM" id="SSF56601">
    <property type="entry name" value="beta-lactamase/transpeptidase-like"/>
    <property type="match status" value="1"/>
</dbReference>
<accession>A0ABY6HLW1</accession>
<feature type="transmembrane region" description="Helical" evidence="1">
    <location>
        <begin position="622"/>
        <end position="640"/>
    </location>
</feature>
<organism evidence="3 4">
    <name type="scientific">Candidatus Lokiarchaeum ossiferum</name>
    <dbReference type="NCBI Taxonomy" id="2951803"/>
    <lineage>
        <taxon>Archaea</taxon>
        <taxon>Promethearchaeati</taxon>
        <taxon>Promethearchaeota</taxon>
        <taxon>Promethearchaeia</taxon>
        <taxon>Promethearchaeales</taxon>
        <taxon>Promethearchaeaceae</taxon>
        <taxon>Candidatus Lokiarchaeum</taxon>
    </lineage>
</organism>
<dbReference type="Gene3D" id="3.40.710.10">
    <property type="entry name" value="DD-peptidase/beta-lactamase superfamily"/>
    <property type="match status" value="1"/>
</dbReference>
<feature type="transmembrane region" description="Helical" evidence="1">
    <location>
        <begin position="7"/>
        <end position="25"/>
    </location>
</feature>
<dbReference type="InterPro" id="IPR050491">
    <property type="entry name" value="AmpC-like"/>
</dbReference>
<keyword evidence="4" id="KW-1185">Reference proteome</keyword>
<proteinExistence type="predicted"/>
<evidence type="ECO:0000313" key="3">
    <source>
        <dbReference type="EMBL" id="UYP44283.1"/>
    </source>
</evidence>
<reference evidence="3" key="1">
    <citation type="submission" date="2022-09" db="EMBL/GenBank/DDBJ databases">
        <title>Actin cytoskeleton and complex cell architecture in an #Asgard archaeon.</title>
        <authorList>
            <person name="Ponce Toledo R.I."/>
            <person name="Schleper C."/>
            <person name="Rodrigues Oliveira T."/>
            <person name="Wollweber F."/>
            <person name="Xu J."/>
            <person name="Rittmann S."/>
            <person name="Klingl A."/>
            <person name="Pilhofer M."/>
        </authorList>
    </citation>
    <scope>NUCLEOTIDE SEQUENCE</scope>
    <source>
        <strain evidence="3">B-35</strain>
    </source>
</reference>
<feature type="transmembrane region" description="Helical" evidence="1">
    <location>
        <begin position="583"/>
        <end position="602"/>
    </location>
</feature>
<dbReference type="InterPro" id="IPR012338">
    <property type="entry name" value="Beta-lactam/transpept-like"/>
</dbReference>
<dbReference type="Proteomes" id="UP001208689">
    <property type="component" value="Chromosome"/>
</dbReference>
<gene>
    <name evidence="3" type="ORF">NEF87_000568</name>
</gene>
<dbReference type="InterPro" id="IPR001466">
    <property type="entry name" value="Beta-lactam-related"/>
</dbReference>